<organism evidence="1 2">
    <name type="scientific">Auriscalpium vulgare</name>
    <dbReference type="NCBI Taxonomy" id="40419"/>
    <lineage>
        <taxon>Eukaryota</taxon>
        <taxon>Fungi</taxon>
        <taxon>Dikarya</taxon>
        <taxon>Basidiomycota</taxon>
        <taxon>Agaricomycotina</taxon>
        <taxon>Agaricomycetes</taxon>
        <taxon>Russulales</taxon>
        <taxon>Auriscalpiaceae</taxon>
        <taxon>Auriscalpium</taxon>
    </lineage>
</organism>
<evidence type="ECO:0000313" key="1">
    <source>
        <dbReference type="EMBL" id="KAI0045324.1"/>
    </source>
</evidence>
<evidence type="ECO:0000313" key="2">
    <source>
        <dbReference type="Proteomes" id="UP000814033"/>
    </source>
</evidence>
<reference evidence="1" key="2">
    <citation type="journal article" date="2022" name="New Phytol.">
        <title>Evolutionary transition to the ectomycorrhizal habit in the genomes of a hyperdiverse lineage of mushroom-forming fungi.</title>
        <authorList>
            <person name="Looney B."/>
            <person name="Miyauchi S."/>
            <person name="Morin E."/>
            <person name="Drula E."/>
            <person name="Courty P.E."/>
            <person name="Kohler A."/>
            <person name="Kuo A."/>
            <person name="LaButti K."/>
            <person name="Pangilinan J."/>
            <person name="Lipzen A."/>
            <person name="Riley R."/>
            <person name="Andreopoulos W."/>
            <person name="He G."/>
            <person name="Johnson J."/>
            <person name="Nolan M."/>
            <person name="Tritt A."/>
            <person name="Barry K.W."/>
            <person name="Grigoriev I.V."/>
            <person name="Nagy L.G."/>
            <person name="Hibbett D."/>
            <person name="Henrissat B."/>
            <person name="Matheny P.B."/>
            <person name="Labbe J."/>
            <person name="Martin F.M."/>
        </authorList>
    </citation>
    <scope>NUCLEOTIDE SEQUENCE</scope>
    <source>
        <strain evidence="1">FP105234-sp</strain>
    </source>
</reference>
<proteinExistence type="predicted"/>
<dbReference type="EMBL" id="MU275954">
    <property type="protein sequence ID" value="KAI0045324.1"/>
    <property type="molecule type" value="Genomic_DNA"/>
</dbReference>
<comment type="caution">
    <text evidence="1">The sequence shown here is derived from an EMBL/GenBank/DDBJ whole genome shotgun (WGS) entry which is preliminary data.</text>
</comment>
<sequence>MSTVNASTGFSPFQLRMGRQPRLIPPLVESSVRNTVSDLGSDAERAATLLERIAADFAESQDNLTSAKLSQADLANKHRGPERAYAVGDRVLLSTYHRRRDYQAQDPSRVAK</sequence>
<name>A0ACB8RM60_9AGAM</name>
<accession>A0ACB8RM60</accession>
<keyword evidence="2" id="KW-1185">Reference proteome</keyword>
<dbReference type="Proteomes" id="UP000814033">
    <property type="component" value="Unassembled WGS sequence"/>
</dbReference>
<reference evidence="1" key="1">
    <citation type="submission" date="2021-02" db="EMBL/GenBank/DDBJ databases">
        <authorList>
            <consortium name="DOE Joint Genome Institute"/>
            <person name="Ahrendt S."/>
            <person name="Looney B.P."/>
            <person name="Miyauchi S."/>
            <person name="Morin E."/>
            <person name="Drula E."/>
            <person name="Courty P.E."/>
            <person name="Chicoki N."/>
            <person name="Fauchery L."/>
            <person name="Kohler A."/>
            <person name="Kuo A."/>
            <person name="Labutti K."/>
            <person name="Pangilinan J."/>
            <person name="Lipzen A."/>
            <person name="Riley R."/>
            <person name="Andreopoulos W."/>
            <person name="He G."/>
            <person name="Johnson J."/>
            <person name="Barry K.W."/>
            <person name="Grigoriev I.V."/>
            <person name="Nagy L."/>
            <person name="Hibbett D."/>
            <person name="Henrissat B."/>
            <person name="Matheny P.B."/>
            <person name="Labbe J."/>
            <person name="Martin F."/>
        </authorList>
    </citation>
    <scope>NUCLEOTIDE SEQUENCE</scope>
    <source>
        <strain evidence="1">FP105234-sp</strain>
    </source>
</reference>
<gene>
    <name evidence="1" type="ORF">FA95DRAFT_1464237</name>
</gene>
<feature type="non-terminal residue" evidence="1">
    <location>
        <position position="112"/>
    </location>
</feature>
<protein>
    <submittedName>
        <fullName evidence="1">Uncharacterized protein</fullName>
    </submittedName>
</protein>